<dbReference type="EMBL" id="JAHQCX010000001">
    <property type="protein sequence ID" value="MBU9724397.1"/>
    <property type="molecule type" value="Genomic_DNA"/>
</dbReference>
<comment type="function">
    <text evidence="1">Site-specific tyrosine recombinase, which acts by catalyzing the cutting and rejoining of the recombining DNA molecules.</text>
</comment>
<dbReference type="InterPro" id="IPR011010">
    <property type="entry name" value="DNA_brk_join_enz"/>
</dbReference>
<evidence type="ECO:0000256" key="1">
    <source>
        <dbReference type="ARBA" id="ARBA00003283"/>
    </source>
</evidence>
<sequence>MGELRTRKRGKTWEWSFEGARIGGKRNPISKGGYRTKAEALTAGTQAKAEYDNTGRSFKPSEISVSDYLDYWLEEYVKRNLAHNTYLDYATKIRLHIKPEFGKYRLSAIEPDTVQRWIDRKKDCGLSKGMLKNLLSCLSGAMNYAVLPLKYISSNPCIYVKIGKIAENQYLKEHREYILPQEDFSRIIDRFGPDSSYYLPLMLGYYLGTRIGESYGFDLLEDVDFKTHTISINHQMQCEGGTWYQRPPKYDSFRILKMGQAIEKAIKREITSRKKNQLKYGKYYTKTYITPENAIVQVPAHVEVPYKEIMPASAHENGEIMTPNSFRYCARVCHNELGLPLFHSHCLRHTHGTILAENGARPKAVMERLGHKDISVTMNTYVFNTDKMQQDAVDIFERAASGLAYHSQKW</sequence>
<evidence type="ECO:0000313" key="9">
    <source>
        <dbReference type="EMBL" id="MBU9724397.1"/>
    </source>
</evidence>
<dbReference type="PANTHER" id="PTHR30349">
    <property type="entry name" value="PHAGE INTEGRASE-RELATED"/>
    <property type="match status" value="1"/>
</dbReference>
<evidence type="ECO:0000256" key="5">
    <source>
        <dbReference type="ARBA" id="ARBA00023172"/>
    </source>
</evidence>
<dbReference type="InterPro" id="IPR044068">
    <property type="entry name" value="CB"/>
</dbReference>
<comment type="caution">
    <text evidence="9">The sequence shown here is derived from an EMBL/GenBank/DDBJ whole genome shotgun (WGS) entry which is preliminary data.</text>
</comment>
<feature type="domain" description="Tyr recombinase" evidence="7">
    <location>
        <begin position="174"/>
        <end position="394"/>
    </location>
</feature>
<dbReference type="RefSeq" id="WP_238725986.1">
    <property type="nucleotide sequence ID" value="NZ_JAHQCX010000001.1"/>
</dbReference>
<keyword evidence="10" id="KW-1185">Reference proteome</keyword>
<organism evidence="9 10">
    <name type="scientific">Diplocloster modestus</name>
    <dbReference type="NCBI Taxonomy" id="2850322"/>
    <lineage>
        <taxon>Bacteria</taxon>
        <taxon>Bacillati</taxon>
        <taxon>Bacillota</taxon>
        <taxon>Clostridia</taxon>
        <taxon>Lachnospirales</taxon>
        <taxon>Lachnospiraceae</taxon>
        <taxon>Diplocloster</taxon>
    </lineage>
</organism>
<reference evidence="9 10" key="1">
    <citation type="submission" date="2021-06" db="EMBL/GenBank/DDBJ databases">
        <title>Description of novel taxa of the family Lachnospiraceae.</title>
        <authorList>
            <person name="Chaplin A.V."/>
            <person name="Sokolova S.R."/>
            <person name="Pikina A.P."/>
            <person name="Korzhanova M."/>
            <person name="Belova V."/>
            <person name="Korostin D."/>
            <person name="Efimov B.A."/>
        </authorList>
    </citation>
    <scope>NUCLEOTIDE SEQUENCE [LARGE SCALE GENOMIC DNA]</scope>
    <source>
        <strain evidence="9 10">ASD4241</strain>
    </source>
</reference>
<keyword evidence="3" id="KW-0229">DNA integration</keyword>
<dbReference type="CDD" id="cd01189">
    <property type="entry name" value="INT_ICEBs1_C_like"/>
    <property type="match status" value="1"/>
</dbReference>
<evidence type="ECO:0000259" key="7">
    <source>
        <dbReference type="PROSITE" id="PS51898"/>
    </source>
</evidence>
<evidence type="ECO:0000256" key="6">
    <source>
        <dbReference type="PROSITE-ProRule" id="PRU01248"/>
    </source>
</evidence>
<dbReference type="InterPro" id="IPR013762">
    <property type="entry name" value="Integrase-like_cat_sf"/>
</dbReference>
<name>A0ABS6K0M3_9FIRM</name>
<comment type="similarity">
    <text evidence="2">Belongs to the 'phage' integrase family.</text>
</comment>
<gene>
    <name evidence="9" type="ORF">KTH90_00065</name>
</gene>
<keyword evidence="4 6" id="KW-0238">DNA-binding</keyword>
<dbReference type="Gene3D" id="1.10.150.130">
    <property type="match status" value="1"/>
</dbReference>
<proteinExistence type="inferred from homology"/>
<dbReference type="PANTHER" id="PTHR30349:SF64">
    <property type="entry name" value="PROPHAGE INTEGRASE INTD-RELATED"/>
    <property type="match status" value="1"/>
</dbReference>
<dbReference type="InterPro" id="IPR004107">
    <property type="entry name" value="Integrase_SAM-like_N"/>
</dbReference>
<dbReference type="Pfam" id="PF14659">
    <property type="entry name" value="Phage_int_SAM_3"/>
    <property type="match status" value="1"/>
</dbReference>
<dbReference type="Proteomes" id="UP001314681">
    <property type="component" value="Unassembled WGS sequence"/>
</dbReference>
<dbReference type="SUPFAM" id="SSF56349">
    <property type="entry name" value="DNA breaking-rejoining enzymes"/>
    <property type="match status" value="1"/>
</dbReference>
<dbReference type="InterPro" id="IPR010998">
    <property type="entry name" value="Integrase_recombinase_N"/>
</dbReference>
<dbReference type="PROSITE" id="PS51898">
    <property type="entry name" value="TYR_RECOMBINASE"/>
    <property type="match status" value="1"/>
</dbReference>
<evidence type="ECO:0000313" key="10">
    <source>
        <dbReference type="Proteomes" id="UP001314681"/>
    </source>
</evidence>
<evidence type="ECO:0000256" key="3">
    <source>
        <dbReference type="ARBA" id="ARBA00022908"/>
    </source>
</evidence>
<accession>A0ABS6K0M3</accession>
<feature type="domain" description="Core-binding (CB)" evidence="8">
    <location>
        <begin position="63"/>
        <end position="146"/>
    </location>
</feature>
<dbReference type="InterPro" id="IPR050090">
    <property type="entry name" value="Tyrosine_recombinase_XerCD"/>
</dbReference>
<dbReference type="PROSITE" id="PS51900">
    <property type="entry name" value="CB"/>
    <property type="match status" value="1"/>
</dbReference>
<dbReference type="Gene3D" id="1.10.443.10">
    <property type="entry name" value="Intergrase catalytic core"/>
    <property type="match status" value="1"/>
</dbReference>
<evidence type="ECO:0000259" key="8">
    <source>
        <dbReference type="PROSITE" id="PS51900"/>
    </source>
</evidence>
<keyword evidence="5" id="KW-0233">DNA recombination</keyword>
<evidence type="ECO:0000256" key="2">
    <source>
        <dbReference type="ARBA" id="ARBA00008857"/>
    </source>
</evidence>
<protein>
    <submittedName>
        <fullName evidence="9">Site-specific integrase</fullName>
    </submittedName>
</protein>
<evidence type="ECO:0000256" key="4">
    <source>
        <dbReference type="ARBA" id="ARBA00023125"/>
    </source>
</evidence>
<dbReference type="Pfam" id="PF00589">
    <property type="entry name" value="Phage_integrase"/>
    <property type="match status" value="1"/>
</dbReference>
<dbReference type="InterPro" id="IPR002104">
    <property type="entry name" value="Integrase_catalytic"/>
</dbReference>